<dbReference type="Pfam" id="PF08386">
    <property type="entry name" value="Abhydrolase_4"/>
    <property type="match status" value="1"/>
</dbReference>
<protein>
    <submittedName>
        <fullName evidence="7">Tripeptidyl aminopeptidase</fullName>
        <ecNumber evidence="7">3.4.14.-</ecNumber>
    </submittedName>
</protein>
<dbReference type="EMBL" id="AP017424">
    <property type="protein sequence ID" value="BAU86777.1"/>
    <property type="molecule type" value="Genomic_DNA"/>
</dbReference>
<dbReference type="SUPFAM" id="SSF53474">
    <property type="entry name" value="alpha/beta-Hydrolases"/>
    <property type="match status" value="1"/>
</dbReference>
<keyword evidence="8" id="KW-1185">Reference proteome</keyword>
<comment type="similarity">
    <text evidence="1">Belongs to the peptidase S33 family.</text>
</comment>
<evidence type="ECO:0000313" key="7">
    <source>
        <dbReference type="EMBL" id="BAU86777.1"/>
    </source>
</evidence>
<feature type="signal peptide" evidence="5">
    <location>
        <begin position="1"/>
        <end position="23"/>
    </location>
</feature>
<keyword evidence="7" id="KW-0645">Protease</keyword>
<evidence type="ECO:0000313" key="8">
    <source>
        <dbReference type="Proteomes" id="UP000217676"/>
    </source>
</evidence>
<feature type="chain" id="PRO_5007818187" evidence="5">
    <location>
        <begin position="24"/>
        <end position="596"/>
    </location>
</feature>
<dbReference type="InterPro" id="IPR029058">
    <property type="entry name" value="AB_hydrolase_fold"/>
</dbReference>
<dbReference type="Gene3D" id="3.40.50.1820">
    <property type="entry name" value="alpha/beta hydrolase"/>
    <property type="match status" value="1"/>
</dbReference>
<keyword evidence="3 7" id="KW-0378">Hydrolase</keyword>
<evidence type="ECO:0000256" key="5">
    <source>
        <dbReference type="SAM" id="SignalP"/>
    </source>
</evidence>
<gene>
    <name evidence="7" type="ORF">SLA_5908</name>
</gene>
<dbReference type="GO" id="GO:0004177">
    <property type="term" value="F:aminopeptidase activity"/>
    <property type="evidence" value="ECO:0007669"/>
    <property type="project" value="UniProtKB-KW"/>
</dbReference>
<evidence type="ECO:0000256" key="3">
    <source>
        <dbReference type="ARBA" id="ARBA00022801"/>
    </source>
</evidence>
<evidence type="ECO:0000256" key="2">
    <source>
        <dbReference type="ARBA" id="ARBA00022729"/>
    </source>
</evidence>
<name>A0A160P4Y0_STRLU</name>
<accession>A0A160P4Y0</accession>
<feature type="domain" description="Peptidase S33 tripeptidyl aminopeptidase-like C-terminal" evidence="6">
    <location>
        <begin position="413"/>
        <end position="508"/>
    </location>
</feature>
<dbReference type="Proteomes" id="UP000217676">
    <property type="component" value="Chromosome"/>
</dbReference>
<organism evidence="7 8">
    <name type="scientific">Streptomyces laurentii</name>
    <dbReference type="NCBI Taxonomy" id="39478"/>
    <lineage>
        <taxon>Bacteria</taxon>
        <taxon>Bacillati</taxon>
        <taxon>Actinomycetota</taxon>
        <taxon>Actinomycetes</taxon>
        <taxon>Kitasatosporales</taxon>
        <taxon>Streptomycetaceae</taxon>
        <taxon>Streptomyces</taxon>
    </lineage>
</organism>
<evidence type="ECO:0000259" key="6">
    <source>
        <dbReference type="Pfam" id="PF08386"/>
    </source>
</evidence>
<sequence>MKPVALLLSALLTPAAVATPAAAAPGGPAPSAESLGVAVAVRVAAARGIRFGACPAAEKLPEPVECGTVEVPLDYAQPDGTRVPLTVSRVRAAGPEAKRQGALVYNPGGPGASSTFFPLAAELPVFKRIAAAYDLVGYAPRGVARSAPVSCQAPADRQQGPSLAPSEPPEDFKRERIARAKAYARGCAERTGPALRHYHSLNNARDLEVLRAALGERRLTFMGASYGTYFGALYATLFPHHVRRMVFDAPVNPAPGKIWYESNLDQSLAFEQRWEDFRTWAARHDKVYGLGTTAAEVARRYEKVRARLAAHPADDRVGPGQLHRAMLAALYDDRFWPARAGALGAYLKGDPKPLVTQAAPDPVDPEVTKDADPGNGTAVYTAVECNDGPWPEDFAVWDHDNTRLARRAPFETWDNVWANLPCAYWPAPRQEPLDVRTGPGVLPPVLILAAERDAATPYEGALELHRRLAGSALVTERGAGTHGTGGGPNACVNGYLERYLLTGEVPDEAMGGDGASAEEEAETAAPLAAMGPHADPSAYTAQKTPVRRASCAPHPEPDPVSLERLAKDREPSDLPGRGATHPAGRRTVTWSVMPED</sequence>
<dbReference type="InterPro" id="IPR051601">
    <property type="entry name" value="Serine_prot/Carboxylest_S33"/>
</dbReference>
<dbReference type="InterPro" id="IPR013595">
    <property type="entry name" value="Pept_S33_TAP-like_C"/>
</dbReference>
<proteinExistence type="inferred from homology"/>
<dbReference type="AlphaFoldDB" id="A0A160P4Y0"/>
<feature type="region of interest" description="Disordered" evidence="4">
    <location>
        <begin position="506"/>
        <end position="596"/>
    </location>
</feature>
<evidence type="ECO:0000256" key="1">
    <source>
        <dbReference type="ARBA" id="ARBA00010088"/>
    </source>
</evidence>
<feature type="region of interest" description="Disordered" evidence="4">
    <location>
        <begin position="149"/>
        <end position="170"/>
    </location>
</feature>
<dbReference type="PANTHER" id="PTHR43248:SF29">
    <property type="entry name" value="TRIPEPTIDYL AMINOPEPTIDASE"/>
    <property type="match status" value="1"/>
</dbReference>
<evidence type="ECO:0000256" key="4">
    <source>
        <dbReference type="SAM" id="MobiDB-lite"/>
    </source>
</evidence>
<dbReference type="PANTHER" id="PTHR43248">
    <property type="entry name" value="2-SUCCINYL-6-HYDROXY-2,4-CYCLOHEXADIENE-1-CARBOXYLATE SYNTHASE"/>
    <property type="match status" value="1"/>
</dbReference>
<keyword evidence="7" id="KW-0031">Aminopeptidase</keyword>
<keyword evidence="2 5" id="KW-0732">Signal</keyword>
<dbReference type="EC" id="3.4.14.-" evidence="7"/>
<reference evidence="7 8" key="1">
    <citation type="journal article" date="2016" name="Genome Announc.">
        <title>Complete Genome Sequence of Thiostrepton-Producing Streptomyces laurentii ATCC 31255.</title>
        <authorList>
            <person name="Doi K."/>
            <person name="Fujino Y."/>
            <person name="Nagayoshi Y."/>
            <person name="Ohshima T."/>
            <person name="Ogata S."/>
        </authorList>
    </citation>
    <scope>NUCLEOTIDE SEQUENCE [LARGE SCALE GENOMIC DNA]</scope>
    <source>
        <strain evidence="7 8">ATCC 31255</strain>
    </source>
</reference>
<dbReference type="KEGG" id="slau:SLA_5908"/>